<protein>
    <recommendedName>
        <fullName evidence="2">DUF6777 domain-containing protein</fullName>
    </recommendedName>
</protein>
<evidence type="ECO:0000313" key="4">
    <source>
        <dbReference type="Proteomes" id="UP000305109"/>
    </source>
</evidence>
<feature type="compositionally biased region" description="Low complexity" evidence="1">
    <location>
        <begin position="253"/>
        <end position="266"/>
    </location>
</feature>
<gene>
    <name evidence="3" type="ORF">FCG67_08970</name>
</gene>
<dbReference type="Proteomes" id="UP000305109">
    <property type="component" value="Unassembled WGS sequence"/>
</dbReference>
<feature type="region of interest" description="Disordered" evidence="1">
    <location>
        <begin position="194"/>
        <end position="220"/>
    </location>
</feature>
<dbReference type="EMBL" id="SUMD01000003">
    <property type="protein sequence ID" value="TJZ79719.1"/>
    <property type="molecule type" value="Genomic_DNA"/>
</dbReference>
<proteinExistence type="predicted"/>
<feature type="region of interest" description="Disordered" evidence="1">
    <location>
        <begin position="253"/>
        <end position="354"/>
    </location>
</feature>
<dbReference type="PRINTS" id="PR01217">
    <property type="entry name" value="PRICHEXTENSN"/>
</dbReference>
<accession>A0ABY2RPL3</accession>
<feature type="compositionally biased region" description="Pro residues" evidence="1">
    <location>
        <begin position="293"/>
        <end position="338"/>
    </location>
</feature>
<organism evidence="3 4">
    <name type="scientific">Rhodococcus oryzae</name>
    <dbReference type="NCBI Taxonomy" id="2571143"/>
    <lineage>
        <taxon>Bacteria</taxon>
        <taxon>Bacillati</taxon>
        <taxon>Actinomycetota</taxon>
        <taxon>Actinomycetes</taxon>
        <taxon>Mycobacteriales</taxon>
        <taxon>Nocardiaceae</taxon>
        <taxon>Rhodococcus</taxon>
    </lineage>
</organism>
<evidence type="ECO:0000313" key="3">
    <source>
        <dbReference type="EMBL" id="TJZ79719.1"/>
    </source>
</evidence>
<reference evidence="3 4" key="1">
    <citation type="submission" date="2019-04" db="EMBL/GenBank/DDBJ databases">
        <title>Rhodococcus oryzae sp. nov., a novel actinomycete isolated from rhizosphere soil of rice (Oryza sativa L.).</title>
        <authorList>
            <person name="Li C."/>
        </authorList>
    </citation>
    <scope>NUCLEOTIDE SEQUENCE [LARGE SCALE GENOMIC DNA]</scope>
    <source>
        <strain evidence="3 4">NEAU-CX67</strain>
    </source>
</reference>
<dbReference type="Pfam" id="PF20568">
    <property type="entry name" value="DUF6777"/>
    <property type="match status" value="1"/>
</dbReference>
<feature type="compositionally biased region" description="Pro residues" evidence="1">
    <location>
        <begin position="345"/>
        <end position="354"/>
    </location>
</feature>
<evidence type="ECO:0000259" key="2">
    <source>
        <dbReference type="Pfam" id="PF20568"/>
    </source>
</evidence>
<keyword evidence="4" id="KW-1185">Reference proteome</keyword>
<name>A0ABY2RPL3_9NOCA</name>
<feature type="domain" description="DUF6777" evidence="2">
    <location>
        <begin position="98"/>
        <end position="252"/>
    </location>
</feature>
<comment type="caution">
    <text evidence="3">The sequence shown here is derived from an EMBL/GenBank/DDBJ whole genome shotgun (WGS) entry which is preliminary data.</text>
</comment>
<evidence type="ECO:0000256" key="1">
    <source>
        <dbReference type="SAM" id="MobiDB-lite"/>
    </source>
</evidence>
<feature type="compositionally biased region" description="Pro residues" evidence="1">
    <location>
        <begin position="267"/>
        <end position="285"/>
    </location>
</feature>
<sequence length="354" mass="36823">MATVIAGQAARFARRSTVARTGPRVGHVPGRWLVVACAVVVAACSNGQETQPRPLALDRVIADGRLPWTDRLLPPQIPTVVPPGPPGADLPSADAGLSVSGDRVGLYGGSLDRVLCDRERLVADLESDPVKVEAWSGVLDVDDVRSYVRTLTPVLLREDTRVTNHGYSGQRATSFQSVLEAGTIVLIDDHGTPRVRCARGSPLSDPRASSEPAAEEDEWPGYDAERLLLVQPAQQAMSQVTVVDLTTGGLAAIPIGAGPQQPADRPGAPPPMPPPGPPPPPPPPVAQLEPLAVAPPPVQRQAPAPPPEPPPPPAPPPPAPEPPPPAPVPVAPPPPPPQIQVQIPGLPPLVIPVP</sequence>
<dbReference type="InterPro" id="IPR046704">
    <property type="entry name" value="DUF6777"/>
</dbReference>